<dbReference type="InterPro" id="IPR023772">
    <property type="entry name" value="DNA-bd_HTH_TetR-type_CS"/>
</dbReference>
<feature type="domain" description="HTH tetR-type" evidence="5">
    <location>
        <begin position="11"/>
        <end position="71"/>
    </location>
</feature>
<dbReference type="PANTHER" id="PTHR30055:SF234">
    <property type="entry name" value="HTH-TYPE TRANSCRIPTIONAL REGULATOR BETI"/>
    <property type="match status" value="1"/>
</dbReference>
<comment type="caution">
    <text evidence="6">The sequence shown here is derived from an EMBL/GenBank/DDBJ whole genome shotgun (WGS) entry which is preliminary data.</text>
</comment>
<protein>
    <recommendedName>
        <fullName evidence="5">HTH tetR-type domain-containing protein</fullName>
    </recommendedName>
</protein>
<dbReference type="InterPro" id="IPR050109">
    <property type="entry name" value="HTH-type_TetR-like_transc_reg"/>
</dbReference>
<dbReference type="Pfam" id="PF00440">
    <property type="entry name" value="TetR_N"/>
    <property type="match status" value="1"/>
</dbReference>
<feature type="DNA-binding region" description="H-T-H motif" evidence="4">
    <location>
        <begin position="34"/>
        <end position="53"/>
    </location>
</feature>
<evidence type="ECO:0000313" key="6">
    <source>
        <dbReference type="EMBL" id="GID15803.1"/>
    </source>
</evidence>
<evidence type="ECO:0000313" key="7">
    <source>
        <dbReference type="Proteomes" id="UP000612808"/>
    </source>
</evidence>
<dbReference type="AlphaFoldDB" id="A0A8J3J875"/>
<keyword evidence="1" id="KW-0805">Transcription regulation</keyword>
<reference evidence="6" key="1">
    <citation type="submission" date="2021-01" db="EMBL/GenBank/DDBJ databases">
        <title>Whole genome shotgun sequence of Actinocatenispora rupis NBRC 107355.</title>
        <authorList>
            <person name="Komaki H."/>
            <person name="Tamura T."/>
        </authorList>
    </citation>
    <scope>NUCLEOTIDE SEQUENCE</scope>
    <source>
        <strain evidence="6">NBRC 107355</strain>
    </source>
</reference>
<gene>
    <name evidence="6" type="ORF">Aru02nite_66920</name>
</gene>
<dbReference type="Gene3D" id="1.10.357.10">
    <property type="entry name" value="Tetracycline Repressor, domain 2"/>
    <property type="match status" value="1"/>
</dbReference>
<dbReference type="GO" id="GO:0000976">
    <property type="term" value="F:transcription cis-regulatory region binding"/>
    <property type="evidence" value="ECO:0007669"/>
    <property type="project" value="TreeGrafter"/>
</dbReference>
<dbReference type="PRINTS" id="PR00455">
    <property type="entry name" value="HTHTETR"/>
</dbReference>
<dbReference type="EMBL" id="BOMB01000048">
    <property type="protein sequence ID" value="GID15803.1"/>
    <property type="molecule type" value="Genomic_DNA"/>
</dbReference>
<dbReference type="RefSeq" id="WP_203664268.1">
    <property type="nucleotide sequence ID" value="NZ_BAAAZM010000015.1"/>
</dbReference>
<evidence type="ECO:0000256" key="4">
    <source>
        <dbReference type="PROSITE-ProRule" id="PRU00335"/>
    </source>
</evidence>
<dbReference type="InterPro" id="IPR001647">
    <property type="entry name" value="HTH_TetR"/>
</dbReference>
<evidence type="ECO:0000256" key="3">
    <source>
        <dbReference type="ARBA" id="ARBA00023163"/>
    </source>
</evidence>
<proteinExistence type="predicted"/>
<keyword evidence="3" id="KW-0804">Transcription</keyword>
<dbReference type="InterPro" id="IPR036271">
    <property type="entry name" value="Tet_transcr_reg_TetR-rel_C_sf"/>
</dbReference>
<organism evidence="6 7">
    <name type="scientific">Actinocatenispora rupis</name>
    <dbReference type="NCBI Taxonomy" id="519421"/>
    <lineage>
        <taxon>Bacteria</taxon>
        <taxon>Bacillati</taxon>
        <taxon>Actinomycetota</taxon>
        <taxon>Actinomycetes</taxon>
        <taxon>Micromonosporales</taxon>
        <taxon>Micromonosporaceae</taxon>
        <taxon>Actinocatenispora</taxon>
    </lineage>
</organism>
<dbReference type="PROSITE" id="PS50977">
    <property type="entry name" value="HTH_TETR_2"/>
    <property type="match status" value="1"/>
</dbReference>
<accession>A0A8J3J875</accession>
<dbReference type="PANTHER" id="PTHR30055">
    <property type="entry name" value="HTH-TYPE TRANSCRIPTIONAL REGULATOR RUTR"/>
    <property type="match status" value="1"/>
</dbReference>
<evidence type="ECO:0000256" key="1">
    <source>
        <dbReference type="ARBA" id="ARBA00023015"/>
    </source>
</evidence>
<dbReference type="PROSITE" id="PS01081">
    <property type="entry name" value="HTH_TETR_1"/>
    <property type="match status" value="1"/>
</dbReference>
<dbReference type="SUPFAM" id="SSF48498">
    <property type="entry name" value="Tetracyclin repressor-like, C-terminal domain"/>
    <property type="match status" value="1"/>
</dbReference>
<dbReference type="GO" id="GO:0003700">
    <property type="term" value="F:DNA-binding transcription factor activity"/>
    <property type="evidence" value="ECO:0007669"/>
    <property type="project" value="TreeGrafter"/>
</dbReference>
<dbReference type="InterPro" id="IPR009057">
    <property type="entry name" value="Homeodomain-like_sf"/>
</dbReference>
<keyword evidence="7" id="KW-1185">Reference proteome</keyword>
<dbReference type="SUPFAM" id="SSF46689">
    <property type="entry name" value="Homeodomain-like"/>
    <property type="match status" value="1"/>
</dbReference>
<keyword evidence="2 4" id="KW-0238">DNA-binding</keyword>
<evidence type="ECO:0000256" key="2">
    <source>
        <dbReference type="ARBA" id="ARBA00023125"/>
    </source>
</evidence>
<sequence length="195" mass="21081">MARTVNPQEHARRRAQIIGAAAVEFAERGIDATSTAAICRRAGIGSGTLFHYFPTKRDIVHAVFADDLPRIDALCARALTEDDPDRGLDAVIDHLLTELADPLAPGLATAATLQAGRDPEFAAILAAADERIHTTLTTLLRRARRTRGRSLPLPPASAARWIRGLVDAGHLGAVDGPRTRTARELRRIAHWLAGR</sequence>
<dbReference type="Proteomes" id="UP000612808">
    <property type="component" value="Unassembled WGS sequence"/>
</dbReference>
<name>A0A8J3J875_9ACTN</name>
<evidence type="ECO:0000259" key="5">
    <source>
        <dbReference type="PROSITE" id="PS50977"/>
    </source>
</evidence>